<evidence type="ECO:0000256" key="2">
    <source>
        <dbReference type="ARBA" id="ARBA00022516"/>
    </source>
</evidence>
<proteinExistence type="inferred from homology"/>
<dbReference type="UniPathway" id="UPA00085"/>
<comment type="similarity">
    <text evidence="10">Belongs to the PlsY family.</text>
</comment>
<dbReference type="InterPro" id="IPR003811">
    <property type="entry name" value="G3P_acylTferase_PlsY"/>
</dbReference>
<dbReference type="KEGG" id="apai:APAC_0296"/>
<dbReference type="PANTHER" id="PTHR30309:SF0">
    <property type="entry name" value="GLYCEROL-3-PHOSPHATE ACYLTRANSFERASE-RELATED"/>
    <property type="match status" value="1"/>
</dbReference>
<evidence type="ECO:0000313" key="12">
    <source>
        <dbReference type="Proteomes" id="UP000322726"/>
    </source>
</evidence>
<dbReference type="SMART" id="SM01207">
    <property type="entry name" value="G3P_acyltransf"/>
    <property type="match status" value="1"/>
</dbReference>
<dbReference type="PANTHER" id="PTHR30309">
    <property type="entry name" value="INNER MEMBRANE PROTEIN YGIH"/>
    <property type="match status" value="1"/>
</dbReference>
<evidence type="ECO:0000256" key="1">
    <source>
        <dbReference type="ARBA" id="ARBA00022475"/>
    </source>
</evidence>
<evidence type="ECO:0000256" key="5">
    <source>
        <dbReference type="ARBA" id="ARBA00022989"/>
    </source>
</evidence>
<dbReference type="AlphaFoldDB" id="A0A5C2H5G1"/>
<dbReference type="NCBIfam" id="TIGR00023">
    <property type="entry name" value="glycerol-3-phosphate 1-O-acyltransferase PlsY"/>
    <property type="match status" value="1"/>
</dbReference>
<accession>A0A5C2H5G1</accession>
<keyword evidence="2 10" id="KW-0444">Lipid biosynthesis</keyword>
<feature type="transmembrane region" description="Helical" evidence="10">
    <location>
        <begin position="118"/>
        <end position="142"/>
    </location>
</feature>
<keyword evidence="9 10" id="KW-1208">Phospholipid metabolism</keyword>
<dbReference type="Pfam" id="PF02660">
    <property type="entry name" value="G3P_acyltransf"/>
    <property type="match status" value="1"/>
</dbReference>
<reference evidence="11 12" key="3">
    <citation type="submission" date="2019-09" db="EMBL/GenBank/DDBJ databases">
        <title>Taxonomic note: a critical rebuttal of the proposed division of the genus Arcobacter into six genera, emended descriptions of Arcobacter anaerophilus and the genus Arcobacter, and an assessment of genus-level boundaries for Epsilonproteobacteria using in silico genomic comparator tools.</title>
        <authorList>
            <person name="On S.L.W."/>
            <person name="Miller W.G."/>
            <person name="Biggs P."/>
            <person name="Cornelius A."/>
            <person name="Vandamme P."/>
        </authorList>
    </citation>
    <scope>NUCLEOTIDE SEQUENCE [LARGE SCALE GENOMIC DNA]</scope>
    <source>
        <strain evidence="11 12">LMG 26638</strain>
    </source>
</reference>
<dbReference type="GO" id="GO:0008654">
    <property type="term" value="P:phospholipid biosynthetic process"/>
    <property type="evidence" value="ECO:0007669"/>
    <property type="project" value="UniProtKB-UniRule"/>
</dbReference>
<dbReference type="GO" id="GO:0043772">
    <property type="term" value="F:acyl-phosphate glycerol-3-phosphate acyltransferase activity"/>
    <property type="evidence" value="ECO:0007669"/>
    <property type="project" value="UniProtKB-UniRule"/>
</dbReference>
<comment type="subunit">
    <text evidence="10">Probably interacts with PlsX.</text>
</comment>
<reference evidence="11 12" key="2">
    <citation type="submission" date="2019-09" db="EMBL/GenBank/DDBJ databases">
        <title>Complete genome sequencing of four Arcobacter species reveals a diverse suite of mobile elements.</title>
        <authorList>
            <person name="Miller W.G."/>
            <person name="Yee E."/>
            <person name="Bono J.L."/>
        </authorList>
    </citation>
    <scope>NUCLEOTIDE SEQUENCE [LARGE SCALE GENOMIC DNA]</scope>
    <source>
        <strain evidence="11 12">LMG 26638</strain>
    </source>
</reference>
<keyword evidence="5 10" id="KW-1133">Transmembrane helix</keyword>
<dbReference type="GO" id="GO:0005886">
    <property type="term" value="C:plasma membrane"/>
    <property type="evidence" value="ECO:0007669"/>
    <property type="project" value="UniProtKB-SubCell"/>
</dbReference>
<evidence type="ECO:0000256" key="8">
    <source>
        <dbReference type="ARBA" id="ARBA00023209"/>
    </source>
</evidence>
<dbReference type="Proteomes" id="UP000322726">
    <property type="component" value="Chromosome"/>
</dbReference>
<evidence type="ECO:0000256" key="4">
    <source>
        <dbReference type="ARBA" id="ARBA00022692"/>
    </source>
</evidence>
<dbReference type="OrthoDB" id="9777124at2"/>
<comment type="subcellular location">
    <subcellularLocation>
        <location evidence="10">Cell membrane</location>
        <topology evidence="10">Multi-pass membrane protein</topology>
    </subcellularLocation>
</comment>
<keyword evidence="1 10" id="KW-1003">Cell membrane</keyword>
<name>A0A5C2H5G1_9BACT</name>
<evidence type="ECO:0000256" key="9">
    <source>
        <dbReference type="ARBA" id="ARBA00023264"/>
    </source>
</evidence>
<feature type="transmembrane region" description="Helical" evidence="10">
    <location>
        <begin position="149"/>
        <end position="168"/>
    </location>
</feature>
<comment type="catalytic activity">
    <reaction evidence="10">
        <text>an acyl phosphate + sn-glycerol 3-phosphate = a 1-acyl-sn-glycero-3-phosphate + phosphate</text>
        <dbReference type="Rhea" id="RHEA:34075"/>
        <dbReference type="ChEBI" id="CHEBI:43474"/>
        <dbReference type="ChEBI" id="CHEBI:57597"/>
        <dbReference type="ChEBI" id="CHEBI:57970"/>
        <dbReference type="ChEBI" id="CHEBI:59918"/>
        <dbReference type="EC" id="2.3.1.275"/>
    </reaction>
</comment>
<organism evidence="11 12">
    <name type="scientific">Malaciobacter pacificus</name>
    <dbReference type="NCBI Taxonomy" id="1080223"/>
    <lineage>
        <taxon>Bacteria</taxon>
        <taxon>Pseudomonadati</taxon>
        <taxon>Campylobacterota</taxon>
        <taxon>Epsilonproteobacteria</taxon>
        <taxon>Campylobacterales</taxon>
        <taxon>Arcobacteraceae</taxon>
        <taxon>Malaciobacter</taxon>
    </lineage>
</organism>
<keyword evidence="3 10" id="KW-0808">Transferase</keyword>
<keyword evidence="7 10" id="KW-0472">Membrane</keyword>
<dbReference type="RefSeq" id="WP_130232426.1">
    <property type="nucleotide sequence ID" value="NZ_BMEF01000001.1"/>
</dbReference>
<keyword evidence="12" id="KW-1185">Reference proteome</keyword>
<evidence type="ECO:0000256" key="6">
    <source>
        <dbReference type="ARBA" id="ARBA00023098"/>
    </source>
</evidence>
<protein>
    <recommendedName>
        <fullName evidence="10">Glycerol-3-phosphate acyltransferase</fullName>
    </recommendedName>
    <alternativeName>
        <fullName evidence="10">Acyl-PO4 G3P acyltransferase</fullName>
    </alternativeName>
    <alternativeName>
        <fullName evidence="10">Acyl-phosphate--glycerol-3-phosphate acyltransferase</fullName>
    </alternativeName>
    <alternativeName>
        <fullName evidence="10">G3P acyltransferase</fullName>
        <shortName evidence="10">GPAT</shortName>
        <ecNumber evidence="10">2.3.1.275</ecNumber>
    </alternativeName>
    <alternativeName>
        <fullName evidence="10">Lysophosphatidic acid synthase</fullName>
        <shortName evidence="10">LPA synthase</shortName>
    </alternativeName>
</protein>
<keyword evidence="8 10" id="KW-0594">Phospholipid biosynthesis</keyword>
<evidence type="ECO:0000256" key="3">
    <source>
        <dbReference type="ARBA" id="ARBA00022679"/>
    </source>
</evidence>
<evidence type="ECO:0000313" key="11">
    <source>
        <dbReference type="EMBL" id="QEP33458.1"/>
    </source>
</evidence>
<keyword evidence="4 10" id="KW-0812">Transmembrane</keyword>
<keyword evidence="11" id="KW-0012">Acyltransferase</keyword>
<keyword evidence="6 10" id="KW-0443">Lipid metabolism</keyword>
<dbReference type="HAMAP" id="MF_01043">
    <property type="entry name" value="PlsY"/>
    <property type="match status" value="1"/>
</dbReference>
<comment type="pathway">
    <text evidence="10">Lipid metabolism; phospholipid metabolism.</text>
</comment>
<dbReference type="EMBL" id="CP035928">
    <property type="protein sequence ID" value="QEP33458.1"/>
    <property type="molecule type" value="Genomic_DNA"/>
</dbReference>
<feature type="transmembrane region" description="Helical" evidence="10">
    <location>
        <begin position="9"/>
        <end position="28"/>
    </location>
</feature>
<feature type="transmembrane region" description="Helical" evidence="10">
    <location>
        <begin position="93"/>
        <end position="112"/>
    </location>
</feature>
<dbReference type="EC" id="2.3.1.275" evidence="10"/>
<evidence type="ECO:0000256" key="7">
    <source>
        <dbReference type="ARBA" id="ARBA00023136"/>
    </source>
</evidence>
<sequence length="207" mass="21637">MDFLTNTNVLFLVAAYLVGSIPFGLILAKTFADVDIKSAGSKSIGATNVLRVVKETNPSLAKKLGIATVILDALKGTVVILIAMAYGVSDSTLWGIAVLSVLGHCYSIYLGLEGGKGVATGLGVYIALIPIATLIGAAVWIICAKVLKISSLSSLLGLTAVIISASFINDGLNVGSNVPMYLIAFIIYYKHIPNIVRLIKGQEGKVI</sequence>
<feature type="transmembrane region" description="Helical" evidence="10">
    <location>
        <begin position="64"/>
        <end position="86"/>
    </location>
</feature>
<reference evidence="12" key="1">
    <citation type="submission" date="2019-09" db="EMBL/GenBank/DDBJ databases">
        <title>Complete genome sequencing of four Arcobacter species reveals a diverse suite of mobile elements.</title>
        <authorList>
            <person name="On S.L.W."/>
            <person name="Miller W.G."/>
            <person name="Biggs P."/>
            <person name="Cornelius A."/>
            <person name="Vandamme P."/>
        </authorList>
    </citation>
    <scope>NUCLEOTIDE SEQUENCE [LARGE SCALE GENOMIC DNA]</scope>
    <source>
        <strain evidence="12">LMG 26638</strain>
    </source>
</reference>
<gene>
    <name evidence="10 11" type="primary">plsY</name>
    <name evidence="11" type="ORF">APAC_0296</name>
</gene>
<comment type="function">
    <text evidence="10">Catalyzes the transfer of an acyl group from acyl-phosphate (acyl-PO(4)) to glycerol-3-phosphate (G3P) to form lysophosphatidic acid (LPA). This enzyme utilizes acyl-phosphate as fatty acyl donor, but not acyl-CoA or acyl-ACP.</text>
</comment>
<evidence type="ECO:0000256" key="10">
    <source>
        <dbReference type="HAMAP-Rule" id="MF_01043"/>
    </source>
</evidence>